<dbReference type="AlphaFoldDB" id="A0A9X6XH96"/>
<evidence type="ECO:0000313" key="2">
    <source>
        <dbReference type="Proteomes" id="UP000218139"/>
    </source>
</evidence>
<dbReference type="Proteomes" id="UP000218139">
    <property type="component" value="Unassembled WGS sequence"/>
</dbReference>
<accession>A0A9X6XH96</accession>
<organism evidence="1 2">
    <name type="scientific">Ligilactobacillus salivarius</name>
    <dbReference type="NCBI Taxonomy" id="1624"/>
    <lineage>
        <taxon>Bacteria</taxon>
        <taxon>Bacillati</taxon>
        <taxon>Bacillota</taxon>
        <taxon>Bacilli</taxon>
        <taxon>Lactobacillales</taxon>
        <taxon>Lactobacillaceae</taxon>
        <taxon>Ligilactobacillus</taxon>
    </lineage>
</organism>
<gene>
    <name evidence="1" type="ORF">A8C52_11505</name>
</gene>
<name>A0A9X6XH96_9LACO</name>
<protein>
    <submittedName>
        <fullName evidence="1">Uncharacterized protein</fullName>
    </submittedName>
</protein>
<reference evidence="1 2" key="1">
    <citation type="submission" date="2016-05" db="EMBL/GenBank/DDBJ databases">
        <authorList>
            <person name="Lee J.-Y."/>
            <person name="Kim E.B."/>
            <person name="Choi Y.-J."/>
        </authorList>
    </citation>
    <scope>NUCLEOTIDE SEQUENCE [LARGE SCALE GENOMIC DNA]</scope>
    <source>
        <strain evidence="1 2">KLA006</strain>
    </source>
</reference>
<dbReference type="RefSeq" id="WP_086201130.1">
    <property type="nucleotide sequence ID" value="NZ_LXYY01000022.1"/>
</dbReference>
<comment type="caution">
    <text evidence="1">The sequence shown here is derived from an EMBL/GenBank/DDBJ whole genome shotgun (WGS) entry which is preliminary data.</text>
</comment>
<sequence>MDRPLQNINDIDTSKIVEVYDNLVWYKLPLDNGWTSYTLRAVDYMHDNVEIYNKDNVYSDDGYTLGINFSHIPSERYDELRPIVKWYGCKIEDDGEIVLNAYKMRFGNPLLNMTLALSTIENYFEFSGKKGDYPYK</sequence>
<dbReference type="EMBL" id="LXZO01000161">
    <property type="protein sequence ID" value="PAY43070.1"/>
    <property type="molecule type" value="Genomic_DNA"/>
</dbReference>
<evidence type="ECO:0000313" key="1">
    <source>
        <dbReference type="EMBL" id="PAY43070.1"/>
    </source>
</evidence>
<proteinExistence type="predicted"/>